<evidence type="ECO:0000259" key="1">
    <source>
        <dbReference type="Pfam" id="PF22751"/>
    </source>
</evidence>
<reference evidence="2 3" key="1">
    <citation type="submission" date="2015-05" db="EMBL/GenBank/DDBJ databases">
        <authorList>
            <person name="Tang B."/>
            <person name="Yu Y."/>
        </authorList>
    </citation>
    <scope>NUCLEOTIDE SEQUENCE [LARGE SCALE GENOMIC DNA]</scope>
    <source>
        <strain evidence="2 3">DSM 7029</strain>
    </source>
</reference>
<dbReference type="InterPro" id="IPR054495">
    <property type="entry name" value="DUF488-N3a"/>
</dbReference>
<proteinExistence type="predicted"/>
<dbReference type="RefSeq" id="WP_047193339.1">
    <property type="nucleotide sequence ID" value="NZ_CP011371.1"/>
</dbReference>
<accession>A0A0G3BKW3</accession>
<dbReference type="KEGG" id="pbh:AAW51_0489"/>
<dbReference type="EMBL" id="CP011371">
    <property type="protein sequence ID" value="AKJ27180.1"/>
    <property type="molecule type" value="Genomic_DNA"/>
</dbReference>
<dbReference type="STRING" id="413882.AAW51_0489"/>
<evidence type="ECO:0000313" key="2">
    <source>
        <dbReference type="EMBL" id="AKJ27180.1"/>
    </source>
</evidence>
<dbReference type="PATRIC" id="fig|413882.6.peg.520"/>
<protein>
    <recommendedName>
        <fullName evidence="1">DUF488 domain-containing protein</fullName>
    </recommendedName>
</protein>
<evidence type="ECO:0000313" key="3">
    <source>
        <dbReference type="Proteomes" id="UP000035352"/>
    </source>
</evidence>
<name>A0A0G3BKW3_9BURK</name>
<sequence length="128" mass="14471">MAIRVVRLGSERAEDEGLRIGTVRRPPRGVPKAEFSSQNWYDVWFPNLAPSAETVKLALRAETAEQWALFVKRYRTEMATPENSHAIELLAALSHQTHFSLGCYCEDESRCHRSVLRALLADKGALFV</sequence>
<feature type="domain" description="DUF488" evidence="1">
    <location>
        <begin position="3"/>
        <end position="123"/>
    </location>
</feature>
<dbReference type="AlphaFoldDB" id="A0A0G3BKW3"/>
<dbReference type="OrthoDB" id="9790745at2"/>
<gene>
    <name evidence="2" type="ORF">AAW51_0489</name>
</gene>
<dbReference type="Pfam" id="PF22751">
    <property type="entry name" value="DUF488-N3a"/>
    <property type="match status" value="1"/>
</dbReference>
<dbReference type="Proteomes" id="UP000035352">
    <property type="component" value="Chromosome"/>
</dbReference>
<organism evidence="2 3">
    <name type="scientific">Caldimonas brevitalea</name>
    <dbReference type="NCBI Taxonomy" id="413882"/>
    <lineage>
        <taxon>Bacteria</taxon>
        <taxon>Pseudomonadati</taxon>
        <taxon>Pseudomonadota</taxon>
        <taxon>Betaproteobacteria</taxon>
        <taxon>Burkholderiales</taxon>
        <taxon>Sphaerotilaceae</taxon>
        <taxon>Caldimonas</taxon>
    </lineage>
</organism>
<keyword evidence="3" id="KW-1185">Reference proteome</keyword>